<feature type="chain" id="PRO_5001595057" description="renin" evidence="16">
    <location>
        <begin position="24"/>
        <end position="402"/>
    </location>
</feature>
<evidence type="ECO:0000256" key="10">
    <source>
        <dbReference type="ARBA" id="ARBA00023145"/>
    </source>
</evidence>
<dbReference type="GO" id="GO:0004190">
    <property type="term" value="F:aspartic-type endopeptidase activity"/>
    <property type="evidence" value="ECO:0007669"/>
    <property type="project" value="UniProtKB-KW"/>
</dbReference>
<evidence type="ECO:0000256" key="12">
    <source>
        <dbReference type="ARBA" id="ARBA00032220"/>
    </source>
</evidence>
<dbReference type="SUPFAM" id="SSF50630">
    <property type="entry name" value="Acid proteases"/>
    <property type="match status" value="1"/>
</dbReference>
<feature type="disulfide bond" evidence="14">
    <location>
        <begin position="275"/>
        <end position="279"/>
    </location>
</feature>
<reference evidence="18" key="1">
    <citation type="journal article" date="2014" name="Nat. Commun.">
        <title>The rainbow trout genome provides novel insights into evolution after whole-genome duplication in vertebrates.</title>
        <authorList>
            <person name="Berthelot C."/>
            <person name="Brunet F."/>
            <person name="Chalopin D."/>
            <person name="Juanchich A."/>
            <person name="Bernard M."/>
            <person name="Noel B."/>
            <person name="Bento P."/>
            <person name="Da Silva C."/>
            <person name="Labadie K."/>
            <person name="Alberti A."/>
            <person name="Aury J.M."/>
            <person name="Louis A."/>
            <person name="Dehais P."/>
            <person name="Bardou P."/>
            <person name="Montfort J."/>
            <person name="Klopp C."/>
            <person name="Cabau C."/>
            <person name="Gaspin C."/>
            <person name="Thorgaard G.H."/>
            <person name="Boussaha M."/>
            <person name="Quillet E."/>
            <person name="Guyomard R."/>
            <person name="Galiana D."/>
            <person name="Bobe J."/>
            <person name="Volff J.N."/>
            <person name="Genet C."/>
            <person name="Wincker P."/>
            <person name="Jaillon O."/>
            <person name="Roest Crollius H."/>
            <person name="Guiguen Y."/>
        </authorList>
    </citation>
    <scope>NUCLEOTIDE SEQUENCE [LARGE SCALE GENOMIC DNA]</scope>
</reference>
<evidence type="ECO:0000256" key="4">
    <source>
        <dbReference type="ARBA" id="ARBA00013216"/>
    </source>
</evidence>
<feature type="disulfide bond" evidence="14">
    <location>
        <begin position="318"/>
        <end position="358"/>
    </location>
</feature>
<dbReference type="PROSITE" id="PS00141">
    <property type="entry name" value="ASP_PROTEASE"/>
    <property type="match status" value="2"/>
</dbReference>
<keyword evidence="11 14" id="KW-1015">Disulfide bond</keyword>
<evidence type="ECO:0000256" key="2">
    <source>
        <dbReference type="ARBA" id="ARBA00004613"/>
    </source>
</evidence>
<protein>
    <recommendedName>
        <fullName evidence="4">renin</fullName>
        <ecNumber evidence="4">3.4.23.15</ecNumber>
    </recommendedName>
    <alternativeName>
        <fullName evidence="12">Angiotensinogenase</fullName>
    </alternativeName>
</protein>
<keyword evidence="5" id="KW-0964">Secreted</keyword>
<dbReference type="PANTHER" id="PTHR47966">
    <property type="entry name" value="BETA-SITE APP-CLEAVING ENZYME, ISOFORM A-RELATED"/>
    <property type="match status" value="1"/>
</dbReference>
<keyword evidence="8 15" id="KW-0064">Aspartyl protease</keyword>
<evidence type="ECO:0000256" key="6">
    <source>
        <dbReference type="ARBA" id="ARBA00022670"/>
    </source>
</evidence>
<evidence type="ECO:0000313" key="18">
    <source>
        <dbReference type="EMBL" id="CDQ77546.1"/>
    </source>
</evidence>
<keyword evidence="9 15" id="KW-0378">Hydrolase</keyword>
<evidence type="ECO:0000256" key="15">
    <source>
        <dbReference type="RuleBase" id="RU000454"/>
    </source>
</evidence>
<feature type="active site" evidence="13">
    <location>
        <position position="98"/>
    </location>
</feature>
<dbReference type="EC" id="3.4.23.15" evidence="4"/>
<dbReference type="FunFam" id="2.40.70.10:FF:000032">
    <property type="entry name" value="renin"/>
    <property type="match status" value="1"/>
</dbReference>
<dbReference type="InterPro" id="IPR021109">
    <property type="entry name" value="Peptidase_aspartic_dom_sf"/>
</dbReference>
<dbReference type="PROSITE" id="PS51767">
    <property type="entry name" value="PEPTIDASE_A1"/>
    <property type="match status" value="1"/>
</dbReference>
<dbReference type="EMBL" id="FR905240">
    <property type="protein sequence ID" value="CDQ77546.1"/>
    <property type="molecule type" value="Genomic_DNA"/>
</dbReference>
<feature type="domain" description="Peptidase A1" evidence="17">
    <location>
        <begin position="80"/>
        <end position="399"/>
    </location>
</feature>
<feature type="active site" evidence="13">
    <location>
        <position position="284"/>
    </location>
</feature>
<evidence type="ECO:0000256" key="1">
    <source>
        <dbReference type="ARBA" id="ARBA00000430"/>
    </source>
</evidence>
<reference evidence="18" key="2">
    <citation type="submission" date="2014-03" db="EMBL/GenBank/DDBJ databases">
        <authorList>
            <person name="Genoscope - CEA"/>
        </authorList>
    </citation>
    <scope>NUCLEOTIDE SEQUENCE</scope>
</reference>
<evidence type="ECO:0000313" key="19">
    <source>
        <dbReference type="Proteomes" id="UP000193380"/>
    </source>
</evidence>
<evidence type="ECO:0000256" key="16">
    <source>
        <dbReference type="SAM" id="SignalP"/>
    </source>
</evidence>
<name>A0A060XDJ6_ONCMY</name>
<feature type="disulfide bond" evidence="14">
    <location>
        <begin position="111"/>
        <end position="118"/>
    </location>
</feature>
<keyword evidence="6 15" id="KW-0645">Protease</keyword>
<dbReference type="FunFam" id="2.40.70.10:FF:000042">
    <property type="entry name" value="Cathepsin D"/>
    <property type="match status" value="1"/>
</dbReference>
<comment type="similarity">
    <text evidence="3 15">Belongs to the peptidase A1 family.</text>
</comment>
<dbReference type="STRING" id="8022.A0A060XDJ6"/>
<evidence type="ECO:0000259" key="17">
    <source>
        <dbReference type="PROSITE" id="PS51767"/>
    </source>
</evidence>
<evidence type="ECO:0000256" key="13">
    <source>
        <dbReference type="PIRSR" id="PIRSR601461-1"/>
    </source>
</evidence>
<dbReference type="PaxDb" id="8022-A0A060XDJ6"/>
<dbReference type="PRINTS" id="PR00792">
    <property type="entry name" value="PEPSIN"/>
</dbReference>
<evidence type="ECO:0000256" key="9">
    <source>
        <dbReference type="ARBA" id="ARBA00022801"/>
    </source>
</evidence>
<evidence type="ECO:0000256" key="11">
    <source>
        <dbReference type="ARBA" id="ARBA00023157"/>
    </source>
</evidence>
<dbReference type="InterPro" id="IPR033121">
    <property type="entry name" value="PEPTIDASE_A1"/>
</dbReference>
<proteinExistence type="inferred from homology"/>
<dbReference type="GO" id="GO:0002003">
    <property type="term" value="P:angiotensin maturation"/>
    <property type="evidence" value="ECO:0007669"/>
    <property type="project" value="TreeGrafter"/>
</dbReference>
<evidence type="ECO:0000256" key="14">
    <source>
        <dbReference type="PIRSR" id="PIRSR601461-2"/>
    </source>
</evidence>
<gene>
    <name evidence="18" type="ORF">GSONMT00014657001</name>
</gene>
<dbReference type="AlphaFoldDB" id="A0A060XDJ6"/>
<organism evidence="18 19">
    <name type="scientific">Oncorhynchus mykiss</name>
    <name type="common">Rainbow trout</name>
    <name type="synonym">Salmo gairdneri</name>
    <dbReference type="NCBI Taxonomy" id="8022"/>
    <lineage>
        <taxon>Eukaryota</taxon>
        <taxon>Metazoa</taxon>
        <taxon>Chordata</taxon>
        <taxon>Craniata</taxon>
        <taxon>Vertebrata</taxon>
        <taxon>Euteleostomi</taxon>
        <taxon>Actinopterygii</taxon>
        <taxon>Neopterygii</taxon>
        <taxon>Teleostei</taxon>
        <taxon>Protacanthopterygii</taxon>
        <taxon>Salmoniformes</taxon>
        <taxon>Salmonidae</taxon>
        <taxon>Salmoninae</taxon>
        <taxon>Oncorhynchus</taxon>
    </lineage>
</organism>
<keyword evidence="10" id="KW-0865">Zymogen</keyword>
<dbReference type="Gene3D" id="2.40.70.10">
    <property type="entry name" value="Acid Proteases"/>
    <property type="match status" value="2"/>
</dbReference>
<dbReference type="PANTHER" id="PTHR47966:SF24">
    <property type="entry name" value="RENIN"/>
    <property type="match status" value="1"/>
</dbReference>
<comment type="subcellular location">
    <subcellularLocation>
        <location evidence="2">Secreted</location>
    </subcellularLocation>
</comment>
<dbReference type="Pfam" id="PF00026">
    <property type="entry name" value="Asp"/>
    <property type="match status" value="1"/>
</dbReference>
<dbReference type="Proteomes" id="UP000193380">
    <property type="component" value="Unassembled WGS sequence"/>
</dbReference>
<evidence type="ECO:0000256" key="8">
    <source>
        <dbReference type="ARBA" id="ARBA00022750"/>
    </source>
</evidence>
<dbReference type="GO" id="GO:0005615">
    <property type="term" value="C:extracellular space"/>
    <property type="evidence" value="ECO:0007669"/>
    <property type="project" value="UniProtKB-ARBA"/>
</dbReference>
<accession>A0A060XDJ6</accession>
<comment type="catalytic activity">
    <reaction evidence="1">
        <text>Cleavage of Leu-|-Xaa bond in angiotensinogen to generate angiotensin I.</text>
        <dbReference type="EC" id="3.4.23.15"/>
    </reaction>
</comment>
<feature type="signal peptide" evidence="16">
    <location>
        <begin position="1"/>
        <end position="23"/>
    </location>
</feature>
<dbReference type="InterPro" id="IPR001461">
    <property type="entry name" value="Aspartic_peptidase_A1"/>
</dbReference>
<evidence type="ECO:0000256" key="5">
    <source>
        <dbReference type="ARBA" id="ARBA00022525"/>
    </source>
</evidence>
<dbReference type="InterPro" id="IPR001969">
    <property type="entry name" value="Aspartic_peptidase_AS"/>
</dbReference>
<sequence length="402" mass="44016">MAMLMHCWVCVIALSLTMTTINALQRISLKKMPSIRETLHEIGVSPAQFFAELAQKSKDDPSTSNGTTPTPLTNYLDAQYYGEISIGSPAQMFNVVFDTGSANLWVPSYNCSPLYTACFTHNRYDASKSRTHIENGTGFSIQYASGNVRGFLSEDVVVVGGIPVVQVFAEVTALPAIPFIFAKFDGVLGMGYPIVAIDGITPVFDRIMSQHVLKEDVFSVYYSKDPMHKPGGELVLGGTDPDYYTGTFNYMGTREAGKWEVNMKGVSVGEEMLFCKEGCMAVIDTGSSYITGPASSVAVLMKTIGATELAEGGYTVNCDLVKSLPSVTFHLGGHEYSLTEGDYILWFWQQSQFGEDICSVTFRGLDVPPPTGPIWILGANFIARYYTEFDRRNNRIGFATAV</sequence>
<evidence type="ECO:0000256" key="7">
    <source>
        <dbReference type="ARBA" id="ARBA00022729"/>
    </source>
</evidence>
<keyword evidence="7 16" id="KW-0732">Signal</keyword>
<evidence type="ECO:0000256" key="3">
    <source>
        <dbReference type="ARBA" id="ARBA00007447"/>
    </source>
</evidence>